<dbReference type="PROSITE" id="PS00941">
    <property type="entry name" value="CARBOXYLESTERASE_B_2"/>
    <property type="match status" value="1"/>
</dbReference>
<sequence>MKTLTLLLTVVLINQCFCDETIEVSLKQGVVVGKVEKTLMKNEKYFSFKGIPFAEPPVGELRFLPPKPHEGWSGNLEAFENKPTCLQLSIRSRNREDTGISGSEDCLFISVFTPDIKGNAPVVVFDYNDNFRTGFNGTNNYAHDFFVEEGVIVVTISHRFSVFGYLTTEDDVIKGNNGIRDYILGLEWVKNNIKEFGGDSSRVTLMGSYGGAVMADMLLYSERAKGLFSAAILQSGTSRERLFFYEHPRRKAFKLGEVFNITTEDSRELLEGLQKVDAEKIYLSLTETLVDDDEEVYRAGVFPYTPTVEQTEDAVITSLPEKGKLVNDVPLIIGYNSREGIDLISHIIFEPRVLDTKLEETLLRLPVRLDFKFDTNSSIFEQARKEILEFYFKDKSLHYGNILEFADYVGDNFKSYPTDYAAREFAKGLSSSVYYYVFDFRGQLNENSQYMTTQARSTIRHEGATVCDELCYLLVCSRIRRTYEDTLKMASVQREIKVLKKMVRMWTNFVKTRNPTPDADDNILKGFTWKPIGDEPETNYLHVTKNLRMGTNPLGDRRHFWDKFLNKYSKLAVNGIVTGEPTGESLNSESIKTNGVEEIVVEETDLEDDMVEDEEEDSVEETVEEPVTGSGGVTVIDDAIPNEEFEGFTPDTVHVEL</sequence>
<evidence type="ECO:0000313" key="9">
    <source>
        <dbReference type="RefSeq" id="XP_026741241.1"/>
    </source>
</evidence>
<dbReference type="SUPFAM" id="SSF53474">
    <property type="entry name" value="alpha/beta-Hydrolases"/>
    <property type="match status" value="1"/>
</dbReference>
<feature type="region of interest" description="Disordered" evidence="5">
    <location>
        <begin position="610"/>
        <end position="635"/>
    </location>
</feature>
<name>A0A7E5WM77_TRINI</name>
<dbReference type="GeneID" id="113503457"/>
<dbReference type="InParanoid" id="A0A7E5WM77"/>
<dbReference type="Pfam" id="PF00135">
    <property type="entry name" value="COesterase"/>
    <property type="match status" value="1"/>
</dbReference>
<dbReference type="RefSeq" id="XP_026741241.1">
    <property type="nucleotide sequence ID" value="XM_026885440.1"/>
</dbReference>
<dbReference type="InterPro" id="IPR019819">
    <property type="entry name" value="Carboxylesterase_B_CS"/>
</dbReference>
<dbReference type="OrthoDB" id="3200163at2759"/>
<gene>
    <name evidence="9" type="primary">LOC113503457</name>
</gene>
<dbReference type="PANTHER" id="PTHR43142:SF1">
    <property type="entry name" value="CARBOXYLIC ESTER HYDROLASE"/>
    <property type="match status" value="1"/>
</dbReference>
<evidence type="ECO:0000259" key="7">
    <source>
        <dbReference type="Pfam" id="PF00135"/>
    </source>
</evidence>
<comment type="similarity">
    <text evidence="1">Belongs to the type-B carboxylesterase/lipase family.</text>
</comment>
<dbReference type="GO" id="GO:0052689">
    <property type="term" value="F:carboxylic ester hydrolase activity"/>
    <property type="evidence" value="ECO:0007669"/>
    <property type="project" value="UniProtKB-KW"/>
</dbReference>
<feature type="signal peptide" evidence="6">
    <location>
        <begin position="1"/>
        <end position="18"/>
    </location>
</feature>
<evidence type="ECO:0000256" key="5">
    <source>
        <dbReference type="SAM" id="MobiDB-lite"/>
    </source>
</evidence>
<dbReference type="AlphaFoldDB" id="A0A7E5WM77"/>
<feature type="compositionally biased region" description="Acidic residues" evidence="5">
    <location>
        <begin position="610"/>
        <end position="624"/>
    </location>
</feature>
<dbReference type="PANTHER" id="PTHR43142">
    <property type="entry name" value="CARBOXYLIC ESTER HYDROLASE"/>
    <property type="match status" value="1"/>
</dbReference>
<keyword evidence="3" id="KW-0378">Hydrolase</keyword>
<reference evidence="9" key="1">
    <citation type="submission" date="2025-08" db="UniProtKB">
        <authorList>
            <consortium name="RefSeq"/>
        </authorList>
    </citation>
    <scope>IDENTIFICATION</scope>
</reference>
<proteinExistence type="inferred from homology"/>
<evidence type="ECO:0000256" key="1">
    <source>
        <dbReference type="ARBA" id="ARBA00005964"/>
    </source>
</evidence>
<dbReference type="Proteomes" id="UP000322000">
    <property type="component" value="Chromosome 2"/>
</dbReference>
<feature type="domain" description="Carboxylesterase type B" evidence="7">
    <location>
        <begin position="23"/>
        <end position="561"/>
    </location>
</feature>
<evidence type="ECO:0000256" key="3">
    <source>
        <dbReference type="ARBA" id="ARBA00022801"/>
    </source>
</evidence>
<evidence type="ECO:0000256" key="4">
    <source>
        <dbReference type="ARBA" id="ARBA00023180"/>
    </source>
</evidence>
<dbReference type="InterPro" id="IPR002018">
    <property type="entry name" value="CarbesteraseB"/>
</dbReference>
<feature type="chain" id="PRO_5028941942" evidence="6">
    <location>
        <begin position="19"/>
        <end position="657"/>
    </location>
</feature>
<keyword evidence="2" id="KW-0719">Serine esterase</keyword>
<organism evidence="8 9">
    <name type="scientific">Trichoplusia ni</name>
    <name type="common">Cabbage looper</name>
    <dbReference type="NCBI Taxonomy" id="7111"/>
    <lineage>
        <taxon>Eukaryota</taxon>
        <taxon>Metazoa</taxon>
        <taxon>Ecdysozoa</taxon>
        <taxon>Arthropoda</taxon>
        <taxon>Hexapoda</taxon>
        <taxon>Insecta</taxon>
        <taxon>Pterygota</taxon>
        <taxon>Neoptera</taxon>
        <taxon>Endopterygota</taxon>
        <taxon>Lepidoptera</taxon>
        <taxon>Glossata</taxon>
        <taxon>Ditrysia</taxon>
        <taxon>Noctuoidea</taxon>
        <taxon>Noctuidae</taxon>
        <taxon>Plusiinae</taxon>
        <taxon>Trichoplusia</taxon>
    </lineage>
</organism>
<accession>A0A7E5WM77</accession>
<evidence type="ECO:0000313" key="8">
    <source>
        <dbReference type="Proteomes" id="UP000322000"/>
    </source>
</evidence>
<protein>
    <submittedName>
        <fullName evidence="9">Esterase E4-like</fullName>
    </submittedName>
</protein>
<dbReference type="InterPro" id="IPR029058">
    <property type="entry name" value="AB_hydrolase_fold"/>
</dbReference>
<dbReference type="KEGG" id="tnl:113503457"/>
<evidence type="ECO:0000256" key="2">
    <source>
        <dbReference type="ARBA" id="ARBA00022487"/>
    </source>
</evidence>
<evidence type="ECO:0000256" key="6">
    <source>
        <dbReference type="SAM" id="SignalP"/>
    </source>
</evidence>
<keyword evidence="8" id="KW-1185">Reference proteome</keyword>
<dbReference type="Gene3D" id="3.40.50.1820">
    <property type="entry name" value="alpha/beta hydrolase"/>
    <property type="match status" value="1"/>
</dbReference>
<keyword evidence="6" id="KW-0732">Signal</keyword>
<keyword evidence="4" id="KW-0325">Glycoprotein</keyword>